<dbReference type="Proteomes" id="UP001153709">
    <property type="component" value="Chromosome 2"/>
</dbReference>
<reference evidence="1" key="1">
    <citation type="submission" date="2022-01" db="EMBL/GenBank/DDBJ databases">
        <authorList>
            <person name="King R."/>
        </authorList>
    </citation>
    <scope>NUCLEOTIDE SEQUENCE</scope>
</reference>
<sequence>MYINRQKRRDRIGQNVTIDPYNFKRVESFKYLGATITTDNDITEEIKGRIQAANRCMYSLHNTIKSKSLTRTSKIRVYKTVIRPVLMYGCETWTLTKAMESKLRCFEKKSSE</sequence>
<evidence type="ECO:0000313" key="2">
    <source>
        <dbReference type="Proteomes" id="UP001153709"/>
    </source>
</evidence>
<organism evidence="1 2">
    <name type="scientific">Diabrotica balteata</name>
    <name type="common">Banded cucumber beetle</name>
    <dbReference type="NCBI Taxonomy" id="107213"/>
    <lineage>
        <taxon>Eukaryota</taxon>
        <taxon>Metazoa</taxon>
        <taxon>Ecdysozoa</taxon>
        <taxon>Arthropoda</taxon>
        <taxon>Hexapoda</taxon>
        <taxon>Insecta</taxon>
        <taxon>Pterygota</taxon>
        <taxon>Neoptera</taxon>
        <taxon>Endopterygota</taxon>
        <taxon>Coleoptera</taxon>
        <taxon>Polyphaga</taxon>
        <taxon>Cucujiformia</taxon>
        <taxon>Chrysomeloidea</taxon>
        <taxon>Chrysomelidae</taxon>
        <taxon>Galerucinae</taxon>
        <taxon>Diabroticina</taxon>
        <taxon>Diabroticites</taxon>
        <taxon>Diabrotica</taxon>
    </lineage>
</organism>
<accession>A0A9N9STZ0</accession>
<protein>
    <recommendedName>
        <fullName evidence="3">Endonuclease-reverse transcriptase</fullName>
    </recommendedName>
</protein>
<dbReference type="AlphaFoldDB" id="A0A9N9STZ0"/>
<dbReference type="EMBL" id="OU898277">
    <property type="protein sequence ID" value="CAG9830357.1"/>
    <property type="molecule type" value="Genomic_DNA"/>
</dbReference>
<dbReference type="PANTHER" id="PTHR47027:SF29">
    <property type="entry name" value="C2H2-TYPE DOMAIN-CONTAINING PROTEIN"/>
    <property type="match status" value="1"/>
</dbReference>
<dbReference type="OrthoDB" id="410404at2759"/>
<dbReference type="PANTHER" id="PTHR47027">
    <property type="entry name" value="REVERSE TRANSCRIPTASE DOMAIN-CONTAINING PROTEIN"/>
    <property type="match status" value="1"/>
</dbReference>
<evidence type="ECO:0008006" key="3">
    <source>
        <dbReference type="Google" id="ProtNLM"/>
    </source>
</evidence>
<gene>
    <name evidence="1" type="ORF">DIABBA_LOCUS4066</name>
</gene>
<proteinExistence type="predicted"/>
<evidence type="ECO:0000313" key="1">
    <source>
        <dbReference type="EMBL" id="CAG9830357.1"/>
    </source>
</evidence>
<keyword evidence="2" id="KW-1185">Reference proteome</keyword>
<name>A0A9N9STZ0_DIABA</name>